<evidence type="ECO:0000256" key="2">
    <source>
        <dbReference type="ARBA" id="ARBA00022679"/>
    </source>
</evidence>
<dbReference type="EMBL" id="PEYU01000010">
    <property type="protein sequence ID" value="PIS22719.1"/>
    <property type="molecule type" value="Genomic_DNA"/>
</dbReference>
<evidence type="ECO:0000313" key="4">
    <source>
        <dbReference type="Proteomes" id="UP000231252"/>
    </source>
</evidence>
<evidence type="ECO:0008006" key="5">
    <source>
        <dbReference type="Google" id="ProtNLM"/>
    </source>
</evidence>
<evidence type="ECO:0000313" key="3">
    <source>
        <dbReference type="EMBL" id="PIS22719.1"/>
    </source>
</evidence>
<dbReference type="PANTHER" id="PTHR43542">
    <property type="entry name" value="METHYLTRANSFERASE"/>
    <property type="match status" value="1"/>
</dbReference>
<dbReference type="InterPro" id="IPR004398">
    <property type="entry name" value="RNA_MeTrfase_RsmD"/>
</dbReference>
<dbReference type="Pfam" id="PF03602">
    <property type="entry name" value="Cons_hypoth95"/>
    <property type="match status" value="1"/>
</dbReference>
<name>A0A2H0XEZ5_UNCKA</name>
<dbReference type="AlphaFoldDB" id="A0A2H0XEZ5"/>
<evidence type="ECO:0000256" key="1">
    <source>
        <dbReference type="ARBA" id="ARBA00022603"/>
    </source>
</evidence>
<dbReference type="Gene3D" id="3.40.50.150">
    <property type="entry name" value="Vaccinia Virus protein VP39"/>
    <property type="match status" value="1"/>
</dbReference>
<dbReference type="InterPro" id="IPR029063">
    <property type="entry name" value="SAM-dependent_MTases_sf"/>
</dbReference>
<dbReference type="PANTHER" id="PTHR43542:SF1">
    <property type="entry name" value="METHYLTRANSFERASE"/>
    <property type="match status" value="1"/>
</dbReference>
<organism evidence="3 4">
    <name type="scientific">candidate division WWE3 bacterium CG08_land_8_20_14_0_20_41_10</name>
    <dbReference type="NCBI Taxonomy" id="1975085"/>
    <lineage>
        <taxon>Bacteria</taxon>
        <taxon>Katanobacteria</taxon>
    </lineage>
</organism>
<proteinExistence type="predicted"/>
<accession>A0A2H0XEZ5</accession>
<dbReference type="GO" id="GO:0031167">
    <property type="term" value="P:rRNA methylation"/>
    <property type="evidence" value="ECO:0007669"/>
    <property type="project" value="InterPro"/>
</dbReference>
<dbReference type="Proteomes" id="UP000231252">
    <property type="component" value="Unassembled WGS sequence"/>
</dbReference>
<dbReference type="SUPFAM" id="SSF53335">
    <property type="entry name" value="S-adenosyl-L-methionine-dependent methyltransferases"/>
    <property type="match status" value="1"/>
</dbReference>
<dbReference type="GO" id="GO:0008168">
    <property type="term" value="F:methyltransferase activity"/>
    <property type="evidence" value="ECO:0007669"/>
    <property type="project" value="UniProtKB-KW"/>
</dbReference>
<protein>
    <recommendedName>
        <fullName evidence="5">16S rRNA (Guanine(966)-N(2))-methyltransferase RsmD</fullName>
    </recommendedName>
</protein>
<reference evidence="4" key="1">
    <citation type="submission" date="2017-09" db="EMBL/GenBank/DDBJ databases">
        <title>Depth-based differentiation of microbial function through sediment-hosted aquifers and enrichment of novel symbionts in the deep terrestrial subsurface.</title>
        <authorList>
            <person name="Probst A.J."/>
            <person name="Ladd B."/>
            <person name="Jarett J.K."/>
            <person name="Geller-Mcgrath D.E."/>
            <person name="Sieber C.M.K."/>
            <person name="Emerson J.B."/>
            <person name="Anantharaman K."/>
            <person name="Thomas B.C."/>
            <person name="Malmstrom R."/>
            <person name="Stieglmeier M."/>
            <person name="Klingl A."/>
            <person name="Woyke T."/>
            <person name="Ryan C.M."/>
            <person name="Banfield J.F."/>
        </authorList>
    </citation>
    <scope>NUCLEOTIDE SEQUENCE [LARGE SCALE GENOMIC DNA]</scope>
</reference>
<comment type="caution">
    <text evidence="3">The sequence shown here is derived from an EMBL/GenBank/DDBJ whole genome shotgun (WGS) entry which is preliminary data.</text>
</comment>
<sequence length="210" mass="23352">MCKKCTLLSMIRITSGVAKGKKLILPNEALHPYGRSSFFCEQKNNKKVTAVKEVVKLAIFSILGDKIENATCLDLFAGSGNLGIEALSRGASFCDLVDESKYSIETIEKNLKNCELTDRANPIWDDVLKYLGNTQSMYDIIFADPYYTETNHKHLVKLVMERLNPHGLFFLLSSAGSAPIELSKDLVDSVHLETRKYGKTLLTIISAKVS</sequence>
<gene>
    <name evidence="3" type="ORF">COT50_00480</name>
</gene>
<dbReference type="PIRSF" id="PIRSF004553">
    <property type="entry name" value="CHP00095"/>
    <property type="match status" value="1"/>
</dbReference>
<dbReference type="CDD" id="cd02440">
    <property type="entry name" value="AdoMet_MTases"/>
    <property type="match status" value="1"/>
</dbReference>
<keyword evidence="2" id="KW-0808">Transferase</keyword>
<keyword evidence="1" id="KW-0489">Methyltransferase</keyword>